<dbReference type="InterPro" id="IPR050833">
    <property type="entry name" value="Poly_Biosynth_Transport"/>
</dbReference>
<feature type="transmembrane region" description="Helical" evidence="6">
    <location>
        <begin position="223"/>
        <end position="244"/>
    </location>
</feature>
<accession>A0ABP7UAC9</accession>
<keyword evidence="3 6" id="KW-0812">Transmembrane</keyword>
<keyword evidence="5 6" id="KW-0472">Membrane</keyword>
<feature type="transmembrane region" description="Helical" evidence="6">
    <location>
        <begin position="44"/>
        <end position="68"/>
    </location>
</feature>
<evidence type="ECO:0000256" key="5">
    <source>
        <dbReference type="ARBA" id="ARBA00023136"/>
    </source>
</evidence>
<feature type="transmembrane region" description="Helical" evidence="6">
    <location>
        <begin position="155"/>
        <end position="176"/>
    </location>
</feature>
<dbReference type="PANTHER" id="PTHR30250">
    <property type="entry name" value="PST FAMILY PREDICTED COLANIC ACID TRANSPORTER"/>
    <property type="match status" value="1"/>
</dbReference>
<dbReference type="RefSeq" id="WP_344696928.1">
    <property type="nucleotide sequence ID" value="NZ_BAABBR010000001.1"/>
</dbReference>
<feature type="transmembrane region" description="Helical" evidence="6">
    <location>
        <begin position="259"/>
        <end position="279"/>
    </location>
</feature>
<feature type="transmembrane region" description="Helical" evidence="6">
    <location>
        <begin position="182"/>
        <end position="202"/>
    </location>
</feature>
<reference evidence="8" key="1">
    <citation type="journal article" date="2019" name="Int. J. Syst. Evol. Microbiol.">
        <title>The Global Catalogue of Microorganisms (GCM) 10K type strain sequencing project: providing services to taxonomists for standard genome sequencing and annotation.</title>
        <authorList>
            <consortium name="The Broad Institute Genomics Platform"/>
            <consortium name="The Broad Institute Genome Sequencing Center for Infectious Disease"/>
            <person name="Wu L."/>
            <person name="Ma J."/>
        </authorList>
    </citation>
    <scope>NUCLEOTIDE SEQUENCE [LARGE SCALE GENOMIC DNA]</scope>
    <source>
        <strain evidence="8">JCM 17564</strain>
    </source>
</reference>
<evidence type="ECO:0000256" key="4">
    <source>
        <dbReference type="ARBA" id="ARBA00022989"/>
    </source>
</evidence>
<evidence type="ECO:0000256" key="6">
    <source>
        <dbReference type="SAM" id="Phobius"/>
    </source>
</evidence>
<name>A0ABP7UAC9_9SPHN</name>
<sequence>MSTSHRRILSAISLLGGSSAIGVGLSILRTKMVALVLGPAGIGLIGLMQSLVAAASALGGLGIANAAPRQAAAELAERGEDGLAEVRHGLVRATLLAALVAGVGLFLLRAPVARLIVGDPAVAPVVGAMGLAVALTIAGGSITAYLAGIGKVGSVALVNLASAVLTTIAAAVLVLTMGEDGIVPYLLSIPLGVLLAGLWVARPRGRKAPSAASQAGWTQARRLIALGTPLMVGTFVALGSHLALRTILQHRLGIEELGVFQAAFTLSTTYVGFMFQAIASDFYPRLSGVITDPERAGALIDEQTETTLLLAGPLIIGLIGFAPLVLHILYAERFAGGATTLQWQVLADILRIASWPLGYALLASARNRLYLGFEILAAAALAGSAFLLVSSMGIVAGGLAFVVSNGLYLVAVAVTQRAGGKLPWTTRTMALFFALLGLAGLVLALARVSAMAGYVAGLGIAALWGLGALRRLRGLLARKQAA</sequence>
<feature type="transmembrane region" description="Helical" evidence="6">
    <location>
        <begin position="451"/>
        <end position="469"/>
    </location>
</feature>
<evidence type="ECO:0000256" key="1">
    <source>
        <dbReference type="ARBA" id="ARBA00004651"/>
    </source>
</evidence>
<dbReference type="Proteomes" id="UP001424459">
    <property type="component" value="Unassembled WGS sequence"/>
</dbReference>
<evidence type="ECO:0000256" key="2">
    <source>
        <dbReference type="ARBA" id="ARBA00022475"/>
    </source>
</evidence>
<feature type="transmembrane region" description="Helical" evidence="6">
    <location>
        <begin position="128"/>
        <end position="148"/>
    </location>
</feature>
<keyword evidence="4 6" id="KW-1133">Transmembrane helix</keyword>
<comment type="subcellular location">
    <subcellularLocation>
        <location evidence="1">Cell membrane</location>
        <topology evidence="1">Multi-pass membrane protein</topology>
    </subcellularLocation>
</comment>
<feature type="transmembrane region" description="Helical" evidence="6">
    <location>
        <begin position="341"/>
        <end position="362"/>
    </location>
</feature>
<evidence type="ECO:0000313" key="8">
    <source>
        <dbReference type="Proteomes" id="UP001424459"/>
    </source>
</evidence>
<feature type="transmembrane region" description="Helical" evidence="6">
    <location>
        <begin position="394"/>
        <end position="414"/>
    </location>
</feature>
<protein>
    <submittedName>
        <fullName evidence="7">O-antigen translocase</fullName>
    </submittedName>
</protein>
<keyword evidence="2" id="KW-1003">Cell membrane</keyword>
<proteinExistence type="predicted"/>
<evidence type="ECO:0000256" key="3">
    <source>
        <dbReference type="ARBA" id="ARBA00022692"/>
    </source>
</evidence>
<feature type="transmembrane region" description="Helical" evidence="6">
    <location>
        <begin position="308"/>
        <end position="329"/>
    </location>
</feature>
<feature type="transmembrane region" description="Helical" evidence="6">
    <location>
        <begin position="369"/>
        <end position="388"/>
    </location>
</feature>
<gene>
    <name evidence="7" type="ORF">GCM10022281_19930</name>
</gene>
<comment type="caution">
    <text evidence="7">The sequence shown here is derived from an EMBL/GenBank/DDBJ whole genome shotgun (WGS) entry which is preliminary data.</text>
</comment>
<keyword evidence="8" id="KW-1185">Reference proteome</keyword>
<feature type="transmembrane region" description="Helical" evidence="6">
    <location>
        <begin position="89"/>
        <end position="108"/>
    </location>
</feature>
<organism evidence="7 8">
    <name type="scientific">Sphingomonas rosea</name>
    <dbReference type="NCBI Taxonomy" id="335605"/>
    <lineage>
        <taxon>Bacteria</taxon>
        <taxon>Pseudomonadati</taxon>
        <taxon>Pseudomonadota</taxon>
        <taxon>Alphaproteobacteria</taxon>
        <taxon>Sphingomonadales</taxon>
        <taxon>Sphingomonadaceae</taxon>
        <taxon>Sphingomonas</taxon>
    </lineage>
</organism>
<dbReference type="EMBL" id="BAABBR010000001">
    <property type="protein sequence ID" value="GAA4039060.1"/>
    <property type="molecule type" value="Genomic_DNA"/>
</dbReference>
<dbReference type="Pfam" id="PF13440">
    <property type="entry name" value="Polysacc_synt_3"/>
    <property type="match status" value="1"/>
</dbReference>
<feature type="transmembrane region" description="Helical" evidence="6">
    <location>
        <begin position="426"/>
        <end position="445"/>
    </location>
</feature>
<evidence type="ECO:0000313" key="7">
    <source>
        <dbReference type="EMBL" id="GAA4039060.1"/>
    </source>
</evidence>
<dbReference type="PANTHER" id="PTHR30250:SF11">
    <property type="entry name" value="O-ANTIGEN TRANSPORTER-RELATED"/>
    <property type="match status" value="1"/>
</dbReference>